<protein>
    <submittedName>
        <fullName evidence="8">Serine/threonine protein kinase</fullName>
    </submittedName>
</protein>
<evidence type="ECO:0000313" key="8">
    <source>
        <dbReference type="EMBL" id="HIY61115.1"/>
    </source>
</evidence>
<feature type="region of interest" description="Disordered" evidence="5">
    <location>
        <begin position="415"/>
        <end position="438"/>
    </location>
</feature>
<dbReference type="SMART" id="SM00220">
    <property type="entry name" value="S_TKc"/>
    <property type="match status" value="1"/>
</dbReference>
<evidence type="ECO:0000256" key="6">
    <source>
        <dbReference type="SAM" id="Phobius"/>
    </source>
</evidence>
<gene>
    <name evidence="8" type="ORF">H9831_10640</name>
</gene>
<organism evidence="8 9">
    <name type="scientific">Candidatus Eisenbergiella pullistercoris</name>
    <dbReference type="NCBI Taxonomy" id="2838555"/>
    <lineage>
        <taxon>Bacteria</taxon>
        <taxon>Bacillati</taxon>
        <taxon>Bacillota</taxon>
        <taxon>Clostridia</taxon>
        <taxon>Lachnospirales</taxon>
        <taxon>Lachnospiraceae</taxon>
        <taxon>Eisenbergiella</taxon>
    </lineage>
</organism>
<dbReference type="SUPFAM" id="SSF56112">
    <property type="entry name" value="Protein kinase-like (PK-like)"/>
    <property type="match status" value="1"/>
</dbReference>
<dbReference type="InterPro" id="IPR000719">
    <property type="entry name" value="Prot_kinase_dom"/>
</dbReference>
<keyword evidence="6" id="KW-0812">Transmembrane</keyword>
<dbReference type="EMBL" id="DXDD01000131">
    <property type="protein sequence ID" value="HIY61115.1"/>
    <property type="molecule type" value="Genomic_DNA"/>
</dbReference>
<dbReference type="Pfam" id="PF00069">
    <property type="entry name" value="Pkinase"/>
    <property type="match status" value="1"/>
</dbReference>
<keyword evidence="4" id="KW-0067">ATP-binding</keyword>
<keyword evidence="3 8" id="KW-0418">Kinase</keyword>
<accession>A0A9D1YQ87</accession>
<keyword evidence="6" id="KW-1133">Transmembrane helix</keyword>
<dbReference type="PROSITE" id="PS00108">
    <property type="entry name" value="PROTEIN_KINASE_ST"/>
    <property type="match status" value="1"/>
</dbReference>
<dbReference type="InterPro" id="IPR011009">
    <property type="entry name" value="Kinase-like_dom_sf"/>
</dbReference>
<evidence type="ECO:0000256" key="1">
    <source>
        <dbReference type="ARBA" id="ARBA00022679"/>
    </source>
</evidence>
<dbReference type="PANTHER" id="PTHR43289">
    <property type="entry name" value="MITOGEN-ACTIVATED PROTEIN KINASE KINASE KINASE 20-RELATED"/>
    <property type="match status" value="1"/>
</dbReference>
<evidence type="ECO:0000256" key="5">
    <source>
        <dbReference type="SAM" id="MobiDB-lite"/>
    </source>
</evidence>
<dbReference type="PROSITE" id="PS50011">
    <property type="entry name" value="PROTEIN_KINASE_DOM"/>
    <property type="match status" value="1"/>
</dbReference>
<dbReference type="AlphaFoldDB" id="A0A9D1YQ87"/>
<feature type="transmembrane region" description="Helical" evidence="6">
    <location>
        <begin position="314"/>
        <end position="337"/>
    </location>
</feature>
<feature type="compositionally biased region" description="Basic and acidic residues" evidence="5">
    <location>
        <begin position="370"/>
        <end position="381"/>
    </location>
</feature>
<evidence type="ECO:0000256" key="2">
    <source>
        <dbReference type="ARBA" id="ARBA00022741"/>
    </source>
</evidence>
<dbReference type="Gene3D" id="3.30.200.20">
    <property type="entry name" value="Phosphorylase Kinase, domain 1"/>
    <property type="match status" value="1"/>
</dbReference>
<dbReference type="Proteomes" id="UP000824007">
    <property type="component" value="Unassembled WGS sequence"/>
</dbReference>
<keyword evidence="2" id="KW-0547">Nucleotide-binding</keyword>
<reference evidence="8" key="2">
    <citation type="submission" date="2021-04" db="EMBL/GenBank/DDBJ databases">
        <authorList>
            <person name="Gilroy R."/>
        </authorList>
    </citation>
    <scope>NUCLEOTIDE SEQUENCE</scope>
    <source>
        <strain evidence="8">ChiSxjej3B15-24422</strain>
    </source>
</reference>
<feature type="region of interest" description="Disordered" evidence="5">
    <location>
        <begin position="342"/>
        <end position="381"/>
    </location>
</feature>
<keyword evidence="1" id="KW-0808">Transferase</keyword>
<dbReference type="GO" id="GO:0005524">
    <property type="term" value="F:ATP binding"/>
    <property type="evidence" value="ECO:0007669"/>
    <property type="project" value="UniProtKB-KW"/>
</dbReference>
<name>A0A9D1YQ87_9FIRM</name>
<evidence type="ECO:0000313" key="9">
    <source>
        <dbReference type="Proteomes" id="UP000824007"/>
    </source>
</evidence>
<dbReference type="CDD" id="cd14014">
    <property type="entry name" value="STKc_PknB_like"/>
    <property type="match status" value="1"/>
</dbReference>
<dbReference type="PANTHER" id="PTHR43289:SF34">
    <property type="entry name" value="SERINE_THREONINE-PROTEIN KINASE YBDM-RELATED"/>
    <property type="match status" value="1"/>
</dbReference>
<dbReference type="Gene3D" id="1.10.510.10">
    <property type="entry name" value="Transferase(Phosphotransferase) domain 1"/>
    <property type="match status" value="1"/>
</dbReference>
<sequence>MAVQRYRVLKKLGEGGCGRTWLVRDRKLGKLWAMKEWREKEGAQEELRILRELESPCFPRIVECFQENGRQYLLMDWIRGRTLEEALLQEGPLPWRTAAAYAAKICGALETLHGGTPAILHLDLKPSNIILTQDGPRLIDFGNAVLADAAADLTAADGRKAGAAEANGTAAAWRAEAALPMDRAEAALPTGRAKAALPMDRAEAALPADRALRGTPGYAAPELYSGRGADIRSDVYGLGAVLCAMLTGKKPGPAGNRTEAVPERLWEIVEKAMEEDRESRFQNAAEFRSALETALAETAETAETEKNAGRRKNVFIRFTAAVCAAAAAVTAAAALLLSSGNLQPGSQQQESPQPENPRPQDGSLPYARASEGKTEIGAGKRREAVRNASLWELVWEKEEKGRLLGLQHELGETFRKAAGQRENLSKKADGSDGESAGF</sequence>
<dbReference type="InterPro" id="IPR008271">
    <property type="entry name" value="Ser/Thr_kinase_AS"/>
</dbReference>
<comment type="caution">
    <text evidence="8">The sequence shown here is derived from an EMBL/GenBank/DDBJ whole genome shotgun (WGS) entry which is preliminary data.</text>
</comment>
<evidence type="ECO:0000259" key="7">
    <source>
        <dbReference type="PROSITE" id="PS50011"/>
    </source>
</evidence>
<keyword evidence="6" id="KW-0472">Membrane</keyword>
<dbReference type="GO" id="GO:0004674">
    <property type="term" value="F:protein serine/threonine kinase activity"/>
    <property type="evidence" value="ECO:0007669"/>
    <property type="project" value="UniProtKB-KW"/>
</dbReference>
<feature type="compositionally biased region" description="Low complexity" evidence="5">
    <location>
        <begin position="343"/>
        <end position="353"/>
    </location>
</feature>
<reference evidence="8" key="1">
    <citation type="journal article" date="2021" name="PeerJ">
        <title>Extensive microbial diversity within the chicken gut microbiome revealed by metagenomics and culture.</title>
        <authorList>
            <person name="Gilroy R."/>
            <person name="Ravi A."/>
            <person name="Getino M."/>
            <person name="Pursley I."/>
            <person name="Horton D.L."/>
            <person name="Alikhan N.F."/>
            <person name="Baker D."/>
            <person name="Gharbi K."/>
            <person name="Hall N."/>
            <person name="Watson M."/>
            <person name="Adriaenssens E.M."/>
            <person name="Foster-Nyarko E."/>
            <person name="Jarju S."/>
            <person name="Secka A."/>
            <person name="Antonio M."/>
            <person name="Oren A."/>
            <person name="Chaudhuri R.R."/>
            <person name="La Ragione R."/>
            <person name="Hildebrand F."/>
            <person name="Pallen M.J."/>
        </authorList>
    </citation>
    <scope>NUCLEOTIDE SEQUENCE</scope>
    <source>
        <strain evidence="8">ChiSxjej3B15-24422</strain>
    </source>
</reference>
<proteinExistence type="predicted"/>
<keyword evidence="8" id="KW-0723">Serine/threonine-protein kinase</keyword>
<feature type="domain" description="Protein kinase" evidence="7">
    <location>
        <begin position="6"/>
        <end position="316"/>
    </location>
</feature>
<evidence type="ECO:0000256" key="4">
    <source>
        <dbReference type="ARBA" id="ARBA00022840"/>
    </source>
</evidence>
<evidence type="ECO:0000256" key="3">
    <source>
        <dbReference type="ARBA" id="ARBA00022777"/>
    </source>
</evidence>